<evidence type="ECO:0000313" key="4">
    <source>
        <dbReference type="EMBL" id="STO91912.1"/>
    </source>
</evidence>
<dbReference type="Pfam" id="PF02384">
    <property type="entry name" value="N6_Mtase"/>
    <property type="match status" value="1"/>
</dbReference>
<keyword evidence="4" id="KW-0808">Transferase</keyword>
<name>A0A377IUL7_AVIPA</name>
<dbReference type="GO" id="GO:0008170">
    <property type="term" value="F:N-methyltransferase activity"/>
    <property type="evidence" value="ECO:0007669"/>
    <property type="project" value="InterPro"/>
</dbReference>
<evidence type="ECO:0000259" key="2">
    <source>
        <dbReference type="Pfam" id="PF02384"/>
    </source>
</evidence>
<dbReference type="SUPFAM" id="SSF53335">
    <property type="entry name" value="S-adenosyl-L-methionine-dependent methyltransferases"/>
    <property type="match status" value="1"/>
</dbReference>
<evidence type="ECO:0000259" key="3">
    <source>
        <dbReference type="Pfam" id="PF18798"/>
    </source>
</evidence>
<accession>A0A377IUL7</accession>
<dbReference type="PANTHER" id="PTHR41313:SF1">
    <property type="entry name" value="DNA METHYLASE ADENINE-SPECIFIC DOMAIN-CONTAINING PROTEIN"/>
    <property type="match status" value="1"/>
</dbReference>
<comment type="similarity">
    <text evidence="1">Belongs to the N(4)/N(6)-methyltransferase family.</text>
</comment>
<dbReference type="EMBL" id="UGHK01000003">
    <property type="protein sequence ID" value="STO91912.1"/>
    <property type="molecule type" value="Genomic_DNA"/>
</dbReference>
<evidence type="ECO:0000313" key="5">
    <source>
        <dbReference type="Proteomes" id="UP000254465"/>
    </source>
</evidence>
<dbReference type="GO" id="GO:0003677">
    <property type="term" value="F:DNA binding"/>
    <property type="evidence" value="ECO:0007669"/>
    <property type="project" value="InterPro"/>
</dbReference>
<gene>
    <name evidence="4" type="ORF">NCTC11296_03042</name>
</gene>
<dbReference type="PRINTS" id="PR00507">
    <property type="entry name" value="N12N6MTFRASE"/>
</dbReference>
<dbReference type="InterPro" id="IPR040824">
    <property type="entry name" value="LPD3"/>
</dbReference>
<feature type="domain" description="DNA methylase adenine-specific" evidence="2">
    <location>
        <begin position="346"/>
        <end position="548"/>
    </location>
</feature>
<proteinExistence type="inferred from homology"/>
<dbReference type="InterPro" id="IPR052933">
    <property type="entry name" value="DNA_Protect_Modify"/>
</dbReference>
<dbReference type="InterPro" id="IPR003356">
    <property type="entry name" value="DNA_methylase_A-5"/>
</dbReference>
<dbReference type="AlphaFoldDB" id="A0A377IUL7"/>
<reference evidence="4 5" key="1">
    <citation type="submission" date="2018-06" db="EMBL/GenBank/DDBJ databases">
        <authorList>
            <consortium name="Pathogen Informatics"/>
            <person name="Doyle S."/>
        </authorList>
    </citation>
    <scope>NUCLEOTIDE SEQUENCE [LARGE SCALE GENOMIC DNA]</scope>
    <source>
        <strain evidence="4 5">NCTC11296</strain>
    </source>
</reference>
<keyword evidence="4" id="KW-0489">Methyltransferase</keyword>
<dbReference type="GO" id="GO:0032259">
    <property type="term" value="P:methylation"/>
    <property type="evidence" value="ECO:0007669"/>
    <property type="project" value="UniProtKB-KW"/>
</dbReference>
<dbReference type="RefSeq" id="WP_017807183.1">
    <property type="nucleotide sequence ID" value="NZ_PQVK01000006.1"/>
</dbReference>
<evidence type="ECO:0000256" key="1">
    <source>
        <dbReference type="ARBA" id="ARBA00006594"/>
    </source>
</evidence>
<dbReference type="Gene3D" id="3.40.50.150">
    <property type="entry name" value="Vaccinia Virus protein VP39"/>
    <property type="match status" value="1"/>
</dbReference>
<protein>
    <submittedName>
        <fullName evidence="4">DNA methylase</fullName>
    </submittedName>
</protein>
<dbReference type="Pfam" id="PF18798">
    <property type="entry name" value="LPD3"/>
    <property type="match status" value="1"/>
</dbReference>
<dbReference type="Proteomes" id="UP000254465">
    <property type="component" value="Unassembled WGS sequence"/>
</dbReference>
<feature type="domain" description="Large polyvalent protein-associated" evidence="3">
    <location>
        <begin position="81"/>
        <end position="177"/>
    </location>
</feature>
<organism evidence="4 5">
    <name type="scientific">Avibacterium paragallinarum</name>
    <name type="common">Haemophilus gallinarum</name>
    <dbReference type="NCBI Taxonomy" id="728"/>
    <lineage>
        <taxon>Bacteria</taxon>
        <taxon>Pseudomonadati</taxon>
        <taxon>Pseudomonadota</taxon>
        <taxon>Gammaproteobacteria</taxon>
        <taxon>Pasteurellales</taxon>
        <taxon>Pasteurellaceae</taxon>
        <taxon>Avibacterium</taxon>
    </lineage>
</organism>
<dbReference type="InterPro" id="IPR029063">
    <property type="entry name" value="SAM-dependent_MTases_sf"/>
</dbReference>
<dbReference type="CDD" id="cd02440">
    <property type="entry name" value="AdoMet_MTases"/>
    <property type="match status" value="1"/>
</dbReference>
<dbReference type="PANTHER" id="PTHR41313">
    <property type="entry name" value="ADENINE-SPECIFIC METHYLTRANSFERASE"/>
    <property type="match status" value="1"/>
</dbReference>
<sequence>MNLLEKMKLVKSLNQAVNDRNAEMNPLKKMELIKQVIVLRKQLGLVKEREESLLVQNEKEIDVSQSNHALSKSLNTQSSFEAARSYFREKLQGKFVNTQIGKVWLIGGSWREMKKGMKKDEIKAHLIPFVPQILKGHYDGQVPSKKMRNDEFSEFHSFSDSVKLESLGFIVNARIIVIKNPATQQYEFYAYSLHYDGKNKESYQLLDSSQSTDAATQVRSPDYVSLAKGISRNSETFPCLDNVHLDENVVNNDGWNIEIISITDLDGNPISLEDEPQTVVNPTDLFNYNPQGITQTQRQAANNAAIEIVQKVQRGELNIEDITPEQKIILSTYSGSGGGLTTAEGTRGSSYEYYTPKPIAQGMWDLLTEMGFNGGKVLDPCAGTGIFSATAPQNVLMESIELDQTSGTINQILFNDDSHKVTISPFEAVAAATEDEIVDAVITNVPFGDNRGGNQFKDSRYQKENLESYFILRSLDKLRPNGLAVFMSGTGIMTGTRYRKIRHQISLKAEFMGAYRLPNKLFETAGADVVTDVLVFKKHSRLNKLIIDELANLSPETLKEANVLWETFISGRYFKVNPQYILGTESKVRSKYGEDVLAVMSDESIANIAKLLRRFEGSRIDWALLNTAAEPVITYQEGETLYFDGVLKEYKKGAWVNAKLADTKPTLIDDIYTELEQYHSPLVVIERDLDLNRLLELIAQVRVMGLDSQKIPQWVRGLMVSARNHS</sequence>